<evidence type="ECO:0000313" key="1">
    <source>
        <dbReference type="EMBL" id="KAA6318014.1"/>
    </source>
</evidence>
<gene>
    <name evidence="1" type="ORF">EZS27_031922</name>
</gene>
<dbReference type="AlphaFoldDB" id="A0A5J4QAS0"/>
<organism evidence="1">
    <name type="scientific">termite gut metagenome</name>
    <dbReference type="NCBI Taxonomy" id="433724"/>
    <lineage>
        <taxon>unclassified sequences</taxon>
        <taxon>metagenomes</taxon>
        <taxon>organismal metagenomes</taxon>
    </lineage>
</organism>
<proteinExistence type="predicted"/>
<comment type="caution">
    <text evidence="1">The sequence shown here is derived from an EMBL/GenBank/DDBJ whole genome shotgun (WGS) entry which is preliminary data.</text>
</comment>
<feature type="non-terminal residue" evidence="1">
    <location>
        <position position="1"/>
    </location>
</feature>
<sequence length="627" mass="73749">FEEAWSSQIEFIAKNRNITSLSIDAQVIVHKFNDVCNHYLKREIFERRGRFIGIRPYPLAMSLAQEWLEPCTPQRLLDIITEIARLSEPDRTQLSNAFAEQMKYLGYNDKAVMIVEKIIGFDSPFDNAEVLNTELGSRLFRSFVEVNPVAVSQNFQRIFSNKTTKELLEIGKGRRNIVWTLEKLCFDKRTFSDSTKIMYSFAVAENEVLSNNATGQFLQLFNLFLSGTEATLNEKWEIIKWGLSHNNSKYYELAIKAMKAGLNSRHFMRINGAEQQGTKQLQDNKPTCDEIKEYWDKILAKLTEIIKSNNNFSCMASEIVANSIRGIFDIKMVEVIFPYLIEIIQFKNNDWEEGLQGLKFARKFEKQKLSPEELCTINELINSLTKTDFISRFFDSHRFKDNDEDVHLQIQKDIDSMIELANEYIRTNVSWQDTFPILYKKSQFYSYYFGKQIYEIIKDDRVTVNLFINDSLETISSIDKKERDISILIGFIQDAEEDVKEMFYHILYESDSFNYLLFNFIAEDRNGKKYFDWLFALIDNKKCNLVDFYVFTYKNALRNLNVEEITILSEKLFSYQEEGYAITFDLFYNIIEEKDNKKKQLLISIFKKCIYKLGVNKKGIRQLDNYK</sequence>
<protein>
    <submittedName>
        <fullName evidence="1">Uncharacterized protein</fullName>
    </submittedName>
</protein>
<reference evidence="1" key="1">
    <citation type="submission" date="2019-03" db="EMBL/GenBank/DDBJ databases">
        <title>Single cell metagenomics reveals metabolic interactions within the superorganism composed of flagellate Streblomastix strix and complex community of Bacteroidetes bacteria on its surface.</title>
        <authorList>
            <person name="Treitli S.C."/>
            <person name="Kolisko M."/>
            <person name="Husnik F."/>
            <person name="Keeling P."/>
            <person name="Hampl V."/>
        </authorList>
    </citation>
    <scope>NUCLEOTIDE SEQUENCE</scope>
    <source>
        <strain evidence="1">STM</strain>
    </source>
</reference>
<accession>A0A5J4QAS0</accession>
<name>A0A5J4QAS0_9ZZZZ</name>
<dbReference type="EMBL" id="SNRY01004330">
    <property type="protein sequence ID" value="KAA6318014.1"/>
    <property type="molecule type" value="Genomic_DNA"/>
</dbReference>